<comment type="subunit">
    <text evidence="10">Probably interacts with PlsX.</text>
</comment>
<feature type="transmembrane region" description="Helical" evidence="10">
    <location>
        <begin position="202"/>
        <end position="218"/>
    </location>
</feature>
<dbReference type="EMBL" id="JACHGY010000001">
    <property type="protein sequence ID" value="MBB6429086.1"/>
    <property type="molecule type" value="Genomic_DNA"/>
</dbReference>
<comment type="function">
    <text evidence="10">Catalyzes the transfer of an acyl group from acyl-phosphate (acyl-PO(4)) to glycerol-3-phosphate (G3P) to form lysophosphatidic acid (LPA). This enzyme utilizes acyl-phosphate as fatty acyl donor, but not acyl-CoA or acyl-ACP.</text>
</comment>
<keyword evidence="1 10" id="KW-1003">Cell membrane</keyword>
<evidence type="ECO:0000256" key="6">
    <source>
        <dbReference type="ARBA" id="ARBA00023098"/>
    </source>
</evidence>
<comment type="subcellular location">
    <subcellularLocation>
        <location evidence="10">Cell membrane</location>
        <topology evidence="10">Multi-pass membrane protein</topology>
    </subcellularLocation>
</comment>
<dbReference type="GO" id="GO:0008654">
    <property type="term" value="P:phospholipid biosynthetic process"/>
    <property type="evidence" value="ECO:0007669"/>
    <property type="project" value="UniProtKB-UniRule"/>
</dbReference>
<dbReference type="HAMAP" id="MF_01043">
    <property type="entry name" value="PlsY"/>
    <property type="match status" value="1"/>
</dbReference>
<proteinExistence type="inferred from homology"/>
<dbReference type="RefSeq" id="WP_184676685.1">
    <property type="nucleotide sequence ID" value="NZ_JACHGY010000001.1"/>
</dbReference>
<feature type="transmembrane region" description="Helical" evidence="10">
    <location>
        <begin position="142"/>
        <end position="165"/>
    </location>
</feature>
<comment type="catalytic activity">
    <reaction evidence="10">
        <text>an acyl phosphate + sn-glycerol 3-phosphate = a 1-acyl-sn-glycero-3-phosphate + phosphate</text>
        <dbReference type="Rhea" id="RHEA:34075"/>
        <dbReference type="ChEBI" id="CHEBI:43474"/>
        <dbReference type="ChEBI" id="CHEBI:57597"/>
        <dbReference type="ChEBI" id="CHEBI:57970"/>
        <dbReference type="ChEBI" id="CHEBI:59918"/>
        <dbReference type="EC" id="2.3.1.275"/>
    </reaction>
</comment>
<dbReference type="GO" id="GO:0005886">
    <property type="term" value="C:plasma membrane"/>
    <property type="evidence" value="ECO:0007669"/>
    <property type="project" value="UniProtKB-SubCell"/>
</dbReference>
<dbReference type="EC" id="2.3.1.275" evidence="10"/>
<keyword evidence="12" id="KW-1185">Reference proteome</keyword>
<dbReference type="PANTHER" id="PTHR30309:SF0">
    <property type="entry name" value="GLYCEROL-3-PHOSPHATE ACYLTRANSFERASE-RELATED"/>
    <property type="match status" value="1"/>
</dbReference>
<reference evidence="11 12" key="1">
    <citation type="submission" date="2020-08" db="EMBL/GenBank/DDBJ databases">
        <title>Genomic Encyclopedia of Type Strains, Phase IV (KMG-IV): sequencing the most valuable type-strain genomes for metagenomic binning, comparative biology and taxonomic classification.</title>
        <authorList>
            <person name="Goeker M."/>
        </authorList>
    </citation>
    <scope>NUCLEOTIDE SEQUENCE [LARGE SCALE GENOMIC DNA]</scope>
    <source>
        <strain evidence="11 12">DSM 103725</strain>
    </source>
</reference>
<comment type="similarity">
    <text evidence="10">Belongs to the PlsY family.</text>
</comment>
<evidence type="ECO:0000256" key="9">
    <source>
        <dbReference type="ARBA" id="ARBA00023264"/>
    </source>
</evidence>
<keyword evidence="4 10" id="KW-0812">Transmembrane</keyword>
<evidence type="ECO:0000256" key="2">
    <source>
        <dbReference type="ARBA" id="ARBA00022516"/>
    </source>
</evidence>
<protein>
    <recommendedName>
        <fullName evidence="10">Glycerol-3-phosphate acyltransferase</fullName>
    </recommendedName>
    <alternativeName>
        <fullName evidence="10">Acyl-PO4 G3P acyltransferase</fullName>
    </alternativeName>
    <alternativeName>
        <fullName evidence="10">Acyl-phosphate--glycerol-3-phosphate acyltransferase</fullName>
    </alternativeName>
    <alternativeName>
        <fullName evidence="10">G3P acyltransferase</fullName>
        <shortName evidence="10">GPAT</shortName>
        <ecNumber evidence="10">2.3.1.275</ecNumber>
    </alternativeName>
    <alternativeName>
        <fullName evidence="10">Lysophosphatidic acid synthase</fullName>
        <shortName evidence="10">LPA synthase</shortName>
    </alternativeName>
</protein>
<sequence>MAVEIWLLWLVGAFLCGSIPFAVILGKAKGVDIRKVGSGNPGATNLGRAVGKKWGFVCFGLDVAKGLVPTLLYAHGYEIEVMTWVESGRGNAFALGEPETIDHTAGMMGSVQWVLIAVAAVCGHVFSPFLKFKGGKGVATGLGAALGLFPIVTVPGLIAFALWYAVCKLSGYVGLASVIAAGSLPVLTIVSGLVLGLSPGEIAVFAGLTGVLAALVIVRHRGNLARIRAGTEPKAAWTGKARPSASDE</sequence>
<evidence type="ECO:0000256" key="8">
    <source>
        <dbReference type="ARBA" id="ARBA00023209"/>
    </source>
</evidence>
<keyword evidence="3 10" id="KW-0808">Transferase</keyword>
<keyword evidence="7 10" id="KW-0472">Membrane</keyword>
<dbReference type="AlphaFoldDB" id="A0A7X0H4F4"/>
<dbReference type="UniPathway" id="UPA00085"/>
<evidence type="ECO:0000256" key="5">
    <source>
        <dbReference type="ARBA" id="ARBA00022989"/>
    </source>
</evidence>
<evidence type="ECO:0000256" key="1">
    <source>
        <dbReference type="ARBA" id="ARBA00022475"/>
    </source>
</evidence>
<accession>A0A7X0H4F4</accession>
<dbReference type="PANTHER" id="PTHR30309">
    <property type="entry name" value="INNER MEMBRANE PROTEIN YGIH"/>
    <property type="match status" value="1"/>
</dbReference>
<feature type="transmembrane region" description="Helical" evidence="10">
    <location>
        <begin position="6"/>
        <end position="25"/>
    </location>
</feature>
<evidence type="ECO:0000313" key="11">
    <source>
        <dbReference type="EMBL" id="MBB6429086.1"/>
    </source>
</evidence>
<dbReference type="Pfam" id="PF02660">
    <property type="entry name" value="G3P_acyltransf"/>
    <property type="match status" value="1"/>
</dbReference>
<evidence type="ECO:0000313" key="12">
    <source>
        <dbReference type="Proteomes" id="UP000541810"/>
    </source>
</evidence>
<keyword evidence="2 10" id="KW-0444">Lipid biosynthesis</keyword>
<keyword evidence="8 10" id="KW-0594">Phospholipid biosynthesis</keyword>
<dbReference type="GO" id="GO:0043772">
    <property type="term" value="F:acyl-phosphate glycerol-3-phosphate acyltransferase activity"/>
    <property type="evidence" value="ECO:0007669"/>
    <property type="project" value="UniProtKB-UniRule"/>
</dbReference>
<evidence type="ECO:0000256" key="4">
    <source>
        <dbReference type="ARBA" id="ARBA00022692"/>
    </source>
</evidence>
<evidence type="ECO:0000256" key="7">
    <source>
        <dbReference type="ARBA" id="ARBA00023136"/>
    </source>
</evidence>
<dbReference type="SMART" id="SM01207">
    <property type="entry name" value="G3P_acyltransf"/>
    <property type="match status" value="1"/>
</dbReference>
<evidence type="ECO:0000256" key="10">
    <source>
        <dbReference type="HAMAP-Rule" id="MF_01043"/>
    </source>
</evidence>
<comment type="caution">
    <text evidence="11">The sequence shown here is derived from an EMBL/GenBank/DDBJ whole genome shotgun (WGS) entry which is preliminary data.</text>
</comment>
<comment type="pathway">
    <text evidence="10">Lipid metabolism; phospholipid metabolism.</text>
</comment>
<keyword evidence="6 10" id="KW-0443">Lipid metabolism</keyword>
<dbReference type="InterPro" id="IPR003811">
    <property type="entry name" value="G3P_acylTferase_PlsY"/>
</dbReference>
<dbReference type="Proteomes" id="UP000541810">
    <property type="component" value="Unassembled WGS sequence"/>
</dbReference>
<feature type="transmembrane region" description="Helical" evidence="10">
    <location>
        <begin position="113"/>
        <end position="130"/>
    </location>
</feature>
<gene>
    <name evidence="10" type="primary">plsY</name>
    <name evidence="11" type="ORF">HNQ40_000892</name>
</gene>
<feature type="transmembrane region" description="Helical" evidence="10">
    <location>
        <begin position="172"/>
        <end position="196"/>
    </location>
</feature>
<dbReference type="NCBIfam" id="TIGR00023">
    <property type="entry name" value="glycerol-3-phosphate 1-O-acyltransferase PlsY"/>
    <property type="match status" value="1"/>
</dbReference>
<name>A0A7X0H4F4_9BACT</name>
<keyword evidence="11" id="KW-0012">Acyltransferase</keyword>
<keyword evidence="9 10" id="KW-1208">Phospholipid metabolism</keyword>
<evidence type="ECO:0000256" key="3">
    <source>
        <dbReference type="ARBA" id="ARBA00022679"/>
    </source>
</evidence>
<keyword evidence="5 10" id="KW-1133">Transmembrane helix</keyword>
<organism evidence="11 12">
    <name type="scientific">Algisphaera agarilytica</name>
    <dbReference type="NCBI Taxonomy" id="1385975"/>
    <lineage>
        <taxon>Bacteria</taxon>
        <taxon>Pseudomonadati</taxon>
        <taxon>Planctomycetota</taxon>
        <taxon>Phycisphaerae</taxon>
        <taxon>Phycisphaerales</taxon>
        <taxon>Phycisphaeraceae</taxon>
        <taxon>Algisphaera</taxon>
    </lineage>
</organism>